<dbReference type="Proteomes" id="UP000000268">
    <property type="component" value="Chromosome"/>
</dbReference>
<keyword evidence="1" id="KW-0472">Membrane</keyword>
<dbReference type="RefSeq" id="WP_012164877.1">
    <property type="nucleotide sequence ID" value="NC_009925.1"/>
</dbReference>
<dbReference type="KEGG" id="amr:AM1_4599"/>
<dbReference type="AlphaFoldDB" id="B0C081"/>
<feature type="transmembrane region" description="Helical" evidence="1">
    <location>
        <begin position="75"/>
        <end position="96"/>
    </location>
</feature>
<feature type="transmembrane region" description="Helical" evidence="1">
    <location>
        <begin position="108"/>
        <end position="127"/>
    </location>
</feature>
<feature type="transmembrane region" description="Helical" evidence="1">
    <location>
        <begin position="50"/>
        <end position="68"/>
    </location>
</feature>
<name>B0C081_ACAM1</name>
<dbReference type="HOGENOM" id="CLU_150465_0_0_3"/>
<dbReference type="OrthoDB" id="7059580at2"/>
<keyword evidence="1" id="KW-0812">Transmembrane</keyword>
<proteinExistence type="predicted"/>
<sequence>MNEHQSVEHPTRGLLALLVVCIVTSILHYADNVLFFDQYPEPTWFNPSLVDFLWFVMTPIGIAGYICWKQERRSLALGLLYLYVAMGQLTLGHYVYAPIWDLTWKMNSLILLESLTALIFGAYVGWLQVRTAPTLPPTHSK</sequence>
<evidence type="ECO:0000313" key="2">
    <source>
        <dbReference type="EMBL" id="ABW29573.1"/>
    </source>
</evidence>
<reference evidence="2 3" key="1">
    <citation type="journal article" date="2008" name="Proc. Natl. Acad. Sci. U.S.A.">
        <title>Niche adaptation and genome expansion in the chlorophyll d-producing cyanobacterium Acaryochloris marina.</title>
        <authorList>
            <person name="Swingley W.D."/>
            <person name="Chen M."/>
            <person name="Cheung P.C."/>
            <person name="Conrad A.L."/>
            <person name="Dejesa L.C."/>
            <person name="Hao J."/>
            <person name="Honchak B.M."/>
            <person name="Karbach L.E."/>
            <person name="Kurdoglu A."/>
            <person name="Lahiri S."/>
            <person name="Mastrian S.D."/>
            <person name="Miyashita H."/>
            <person name="Page L."/>
            <person name="Ramakrishna P."/>
            <person name="Satoh S."/>
            <person name="Sattley W.M."/>
            <person name="Shimada Y."/>
            <person name="Taylor H.L."/>
            <person name="Tomo T."/>
            <person name="Tsuchiya T."/>
            <person name="Wang Z.T."/>
            <person name="Raymond J."/>
            <person name="Mimuro M."/>
            <person name="Blankenship R.E."/>
            <person name="Touchman J.W."/>
        </authorList>
    </citation>
    <scope>NUCLEOTIDE SEQUENCE [LARGE SCALE GENOMIC DNA]</scope>
    <source>
        <strain evidence="3">MBIC 11017</strain>
    </source>
</reference>
<organism evidence="2 3">
    <name type="scientific">Acaryochloris marina (strain MBIC 11017)</name>
    <dbReference type="NCBI Taxonomy" id="329726"/>
    <lineage>
        <taxon>Bacteria</taxon>
        <taxon>Bacillati</taxon>
        <taxon>Cyanobacteriota</taxon>
        <taxon>Cyanophyceae</taxon>
        <taxon>Acaryochloridales</taxon>
        <taxon>Acaryochloridaceae</taxon>
        <taxon>Acaryochloris</taxon>
    </lineage>
</organism>
<keyword evidence="1" id="KW-1133">Transmembrane helix</keyword>
<protein>
    <submittedName>
        <fullName evidence="2">Uncharacterized protein</fullName>
    </submittedName>
</protein>
<dbReference type="eggNOG" id="ENOG50337E7">
    <property type="taxonomic scope" value="Bacteria"/>
</dbReference>
<gene>
    <name evidence="2" type="ordered locus">AM1_4599</name>
</gene>
<feature type="transmembrane region" description="Helical" evidence="1">
    <location>
        <begin position="12"/>
        <end position="30"/>
    </location>
</feature>
<dbReference type="EMBL" id="CP000828">
    <property type="protein sequence ID" value="ABW29573.1"/>
    <property type="molecule type" value="Genomic_DNA"/>
</dbReference>
<evidence type="ECO:0000313" key="3">
    <source>
        <dbReference type="Proteomes" id="UP000000268"/>
    </source>
</evidence>
<dbReference type="STRING" id="329726.AM1_4599"/>
<evidence type="ECO:0000256" key="1">
    <source>
        <dbReference type="SAM" id="Phobius"/>
    </source>
</evidence>
<keyword evidence="3" id="KW-1185">Reference proteome</keyword>
<accession>B0C081</accession>